<gene>
    <name evidence="1" type="ORF">LCGC14_1638130</name>
</gene>
<dbReference type="Pfam" id="PF02033">
    <property type="entry name" value="RBFA"/>
    <property type="match status" value="1"/>
</dbReference>
<proteinExistence type="inferred from homology"/>
<sequence length="118" mass="13306">MSRRLQRLNVLLQQEISELIRRELRDPRLAEIVTLTRVSTSPDLAAATVYVSIMGSDDEKAATITALVHAAPFVRRQLMGRLSIRRTPDIHFTLDESMEKAAHVLDLMKHLPGTHPEA</sequence>
<dbReference type="HAMAP" id="MF_00003">
    <property type="entry name" value="RbfA"/>
    <property type="match status" value="1"/>
</dbReference>
<comment type="caution">
    <text evidence="1">The sequence shown here is derived from an EMBL/GenBank/DDBJ whole genome shotgun (WGS) entry which is preliminary data.</text>
</comment>
<dbReference type="PANTHER" id="PTHR33515">
    <property type="entry name" value="RIBOSOME-BINDING FACTOR A, CHLOROPLASTIC-RELATED"/>
    <property type="match status" value="1"/>
</dbReference>
<protein>
    <recommendedName>
        <fullName evidence="2">Ribosome-binding factor A</fullName>
    </recommendedName>
</protein>
<dbReference type="Gene3D" id="3.30.300.20">
    <property type="match status" value="1"/>
</dbReference>
<reference evidence="1" key="1">
    <citation type="journal article" date="2015" name="Nature">
        <title>Complex archaea that bridge the gap between prokaryotes and eukaryotes.</title>
        <authorList>
            <person name="Spang A."/>
            <person name="Saw J.H."/>
            <person name="Jorgensen S.L."/>
            <person name="Zaremba-Niedzwiedzka K."/>
            <person name="Martijn J."/>
            <person name="Lind A.E."/>
            <person name="van Eijk R."/>
            <person name="Schleper C."/>
            <person name="Guy L."/>
            <person name="Ettema T.J."/>
        </authorList>
    </citation>
    <scope>NUCLEOTIDE SEQUENCE</scope>
</reference>
<accession>A0A0F9KGA8</accession>
<dbReference type="InterPro" id="IPR020053">
    <property type="entry name" value="Ribosome-bd_factorA_CS"/>
</dbReference>
<evidence type="ECO:0000313" key="1">
    <source>
        <dbReference type="EMBL" id="KKM21168.1"/>
    </source>
</evidence>
<dbReference type="GO" id="GO:0005829">
    <property type="term" value="C:cytosol"/>
    <property type="evidence" value="ECO:0007669"/>
    <property type="project" value="TreeGrafter"/>
</dbReference>
<organism evidence="1">
    <name type="scientific">marine sediment metagenome</name>
    <dbReference type="NCBI Taxonomy" id="412755"/>
    <lineage>
        <taxon>unclassified sequences</taxon>
        <taxon>metagenomes</taxon>
        <taxon>ecological metagenomes</taxon>
    </lineage>
</organism>
<evidence type="ECO:0008006" key="2">
    <source>
        <dbReference type="Google" id="ProtNLM"/>
    </source>
</evidence>
<dbReference type="AlphaFoldDB" id="A0A0F9KGA8"/>
<name>A0A0F9KGA8_9ZZZZ</name>
<dbReference type="GO" id="GO:0006364">
    <property type="term" value="P:rRNA processing"/>
    <property type="evidence" value="ECO:0007669"/>
    <property type="project" value="InterPro"/>
</dbReference>
<dbReference type="PANTHER" id="PTHR33515:SF1">
    <property type="entry name" value="RIBOSOME-BINDING FACTOR A, CHLOROPLASTIC-RELATED"/>
    <property type="match status" value="1"/>
</dbReference>
<dbReference type="SUPFAM" id="SSF89919">
    <property type="entry name" value="Ribosome-binding factor A, RbfA"/>
    <property type="match status" value="1"/>
</dbReference>
<dbReference type="EMBL" id="LAZR01013608">
    <property type="protein sequence ID" value="KKM21168.1"/>
    <property type="molecule type" value="Genomic_DNA"/>
</dbReference>
<dbReference type="InterPro" id="IPR000238">
    <property type="entry name" value="RbfA"/>
</dbReference>
<dbReference type="GO" id="GO:0043024">
    <property type="term" value="F:ribosomal small subunit binding"/>
    <property type="evidence" value="ECO:0007669"/>
    <property type="project" value="TreeGrafter"/>
</dbReference>
<dbReference type="NCBIfam" id="TIGR00082">
    <property type="entry name" value="rbfA"/>
    <property type="match status" value="1"/>
</dbReference>
<dbReference type="InterPro" id="IPR023799">
    <property type="entry name" value="RbfA_dom_sf"/>
</dbReference>
<dbReference type="PROSITE" id="PS01319">
    <property type="entry name" value="RBFA"/>
    <property type="match status" value="1"/>
</dbReference>
<dbReference type="InterPro" id="IPR015946">
    <property type="entry name" value="KH_dom-like_a/b"/>
</dbReference>